<feature type="compositionally biased region" description="Low complexity" evidence="1">
    <location>
        <begin position="88"/>
        <end position="128"/>
    </location>
</feature>
<protein>
    <submittedName>
        <fullName evidence="3">Uncharacterized protein</fullName>
    </submittedName>
</protein>
<dbReference type="RefSeq" id="XP_066799364.1">
    <property type="nucleotide sequence ID" value="XM_066950149.1"/>
</dbReference>
<feature type="transmembrane region" description="Helical" evidence="2">
    <location>
        <begin position="38"/>
        <end position="58"/>
    </location>
</feature>
<evidence type="ECO:0000313" key="4">
    <source>
        <dbReference type="Proteomes" id="UP001388673"/>
    </source>
</evidence>
<keyword evidence="2" id="KW-0812">Transmembrane</keyword>
<dbReference type="EMBL" id="JBCAWK010000015">
    <property type="protein sequence ID" value="KAK8843416.1"/>
    <property type="molecule type" value="Genomic_DNA"/>
</dbReference>
<sequence length="277" mass="29882">MAPQLSRRGCAYHLGNTSGKTYDSDGNVCAALAPDDKVALAVVLGVCGVVLVILAGIYTRRWYRARDKSSQAKMDRPMSSIGSPLIPRRPQLSLSRQSSLQPTSPLSASSSEMHGSDSGSSSASPSLYSPYSPNPENFHFPILSADGHLLPPPPASVRSLVEVPIEPVTRPLPAAPLSPAPLLAPVPKTTQRWSYSPVSEGHGLLSGVEVRGDGSVEVLRDDYDIETTANIMSSPTVSRVPHHMYEPQQASYHQTFSTEGDDLSLYDYVSDEGYKRY</sequence>
<dbReference type="GeneID" id="92184331"/>
<reference evidence="3 4" key="1">
    <citation type="journal article" date="2024" name="bioRxiv">
        <title>Comparative genomics of Cryptococcus and Kwoniella reveals pathogenesis evolution and contrasting karyotype dynamics via intercentromeric recombination or chromosome fusion.</title>
        <authorList>
            <person name="Coelho M.A."/>
            <person name="David-Palma M."/>
            <person name="Shea T."/>
            <person name="Bowers K."/>
            <person name="McGinley-Smith S."/>
            <person name="Mohammad A.W."/>
            <person name="Gnirke A."/>
            <person name="Yurkov A.M."/>
            <person name="Nowrousian M."/>
            <person name="Sun S."/>
            <person name="Cuomo C.A."/>
            <person name="Heitman J."/>
        </authorList>
    </citation>
    <scope>NUCLEOTIDE SEQUENCE [LARGE SCALE GENOMIC DNA]</scope>
    <source>
        <strain evidence="3 4">CBS 13917</strain>
    </source>
</reference>
<name>A0AAW0YFZ3_9TREE</name>
<evidence type="ECO:0000256" key="1">
    <source>
        <dbReference type="SAM" id="MobiDB-lite"/>
    </source>
</evidence>
<accession>A0AAW0YFZ3</accession>
<dbReference type="KEGG" id="kne:92184331"/>
<feature type="region of interest" description="Disordered" evidence="1">
    <location>
        <begin position="68"/>
        <end position="128"/>
    </location>
</feature>
<evidence type="ECO:0000256" key="2">
    <source>
        <dbReference type="SAM" id="Phobius"/>
    </source>
</evidence>
<organism evidence="3 4">
    <name type="scientific">Kwoniella newhampshirensis</name>
    <dbReference type="NCBI Taxonomy" id="1651941"/>
    <lineage>
        <taxon>Eukaryota</taxon>
        <taxon>Fungi</taxon>
        <taxon>Dikarya</taxon>
        <taxon>Basidiomycota</taxon>
        <taxon>Agaricomycotina</taxon>
        <taxon>Tremellomycetes</taxon>
        <taxon>Tremellales</taxon>
        <taxon>Cryptococcaceae</taxon>
        <taxon>Kwoniella</taxon>
    </lineage>
</organism>
<gene>
    <name evidence="3" type="ORF">IAR55_007073</name>
</gene>
<dbReference type="AlphaFoldDB" id="A0AAW0YFZ3"/>
<comment type="caution">
    <text evidence="3">The sequence shown here is derived from an EMBL/GenBank/DDBJ whole genome shotgun (WGS) entry which is preliminary data.</text>
</comment>
<proteinExistence type="predicted"/>
<keyword evidence="2" id="KW-0472">Membrane</keyword>
<keyword evidence="4" id="KW-1185">Reference proteome</keyword>
<dbReference type="Proteomes" id="UP001388673">
    <property type="component" value="Unassembled WGS sequence"/>
</dbReference>
<evidence type="ECO:0000313" key="3">
    <source>
        <dbReference type="EMBL" id="KAK8843416.1"/>
    </source>
</evidence>
<keyword evidence="2" id="KW-1133">Transmembrane helix</keyword>